<dbReference type="Proteomes" id="UP000663881">
    <property type="component" value="Unassembled WGS sequence"/>
</dbReference>
<dbReference type="SUPFAM" id="SSF52540">
    <property type="entry name" value="P-loop containing nucleoside triphosphate hydrolases"/>
    <property type="match status" value="1"/>
</dbReference>
<dbReference type="PROSITE" id="PS51698">
    <property type="entry name" value="U_BOX"/>
    <property type="match status" value="1"/>
</dbReference>
<dbReference type="OrthoDB" id="10064100at2759"/>
<dbReference type="GO" id="GO:0016567">
    <property type="term" value="P:protein ubiquitination"/>
    <property type="evidence" value="ECO:0007669"/>
    <property type="project" value="InterPro"/>
</dbReference>
<evidence type="ECO:0000313" key="2">
    <source>
        <dbReference type="EMBL" id="CAF1196634.1"/>
    </source>
</evidence>
<comment type="caution">
    <text evidence="2">The sequence shown here is derived from an EMBL/GenBank/DDBJ whole genome shotgun (WGS) entry which is preliminary data.</text>
</comment>
<gene>
    <name evidence="3" type="ORF">OKA104_LOCUS3219</name>
    <name evidence="2" type="ORF">VCS650_LOCUS25373</name>
</gene>
<dbReference type="InterPro" id="IPR052085">
    <property type="entry name" value="WD-SAM-U-box"/>
</dbReference>
<dbReference type="SMART" id="SM00175">
    <property type="entry name" value="RAB"/>
    <property type="match status" value="1"/>
</dbReference>
<dbReference type="EMBL" id="CAJOAY010000095">
    <property type="protein sequence ID" value="CAF3533369.1"/>
    <property type="molecule type" value="Genomic_DNA"/>
</dbReference>
<dbReference type="PANTHER" id="PTHR46573:SF1">
    <property type="entry name" value="WD REPEAT, SAM AND U-BOX DOMAIN-CONTAINING PROTEIN 1"/>
    <property type="match status" value="1"/>
</dbReference>
<dbReference type="CDD" id="cd00154">
    <property type="entry name" value="Rab"/>
    <property type="match status" value="1"/>
</dbReference>
<evidence type="ECO:0000313" key="3">
    <source>
        <dbReference type="EMBL" id="CAF3533369.1"/>
    </source>
</evidence>
<protein>
    <recommendedName>
        <fullName evidence="1">U-box domain-containing protein</fullName>
    </recommendedName>
</protein>
<dbReference type="InterPro" id="IPR013083">
    <property type="entry name" value="Znf_RING/FYVE/PHD"/>
</dbReference>
<dbReference type="InterPro" id="IPR003613">
    <property type="entry name" value="Ubox_domain"/>
</dbReference>
<dbReference type="GO" id="GO:0005525">
    <property type="term" value="F:GTP binding"/>
    <property type="evidence" value="ECO:0007669"/>
    <property type="project" value="InterPro"/>
</dbReference>
<evidence type="ECO:0000259" key="1">
    <source>
        <dbReference type="PROSITE" id="PS51698"/>
    </source>
</evidence>
<accession>A0A814W3H9</accession>
<dbReference type="Gene3D" id="3.40.50.300">
    <property type="entry name" value="P-loop containing nucleotide triphosphate hydrolases"/>
    <property type="match status" value="1"/>
</dbReference>
<proteinExistence type="predicted"/>
<dbReference type="PRINTS" id="PR00449">
    <property type="entry name" value="RASTRNSFRMNG"/>
</dbReference>
<sequence>MASAITSIPDEYLCPITREMMINPVILIEDGYSYEESFIQSWLQNHNRSPMTNNELTNRTYVPNRALKSLINDFISQKQILSHSLTEEFLSFRICTKPIISDWKNRPKIRIRLTLLGSSAIGKTVLAQCLKYGRWPQTMTLPTSTIGSDILFYYLDKLFRNEYVVAIQLNDPPGQEQFESVTNHFFRECHGALLLADTTRLETLDRLEKFWYPKLEKFGMDHFQSVLVCTKMDLFEKEDIKYRELFLQRSQQFAFAHQMPIVNISAYRGDNIDYLFKQLIIRIMENDILINDLINQAISSQKLNIIQQKVIPDIHISEKQKSKFTCCN</sequence>
<dbReference type="EMBL" id="CAJNON010000325">
    <property type="protein sequence ID" value="CAF1196634.1"/>
    <property type="molecule type" value="Genomic_DNA"/>
</dbReference>
<organism evidence="2 4">
    <name type="scientific">Adineta steineri</name>
    <dbReference type="NCBI Taxonomy" id="433720"/>
    <lineage>
        <taxon>Eukaryota</taxon>
        <taxon>Metazoa</taxon>
        <taxon>Spiralia</taxon>
        <taxon>Gnathifera</taxon>
        <taxon>Rotifera</taxon>
        <taxon>Eurotatoria</taxon>
        <taxon>Bdelloidea</taxon>
        <taxon>Adinetida</taxon>
        <taxon>Adinetidae</taxon>
        <taxon>Adineta</taxon>
    </lineage>
</organism>
<dbReference type="Pfam" id="PF00071">
    <property type="entry name" value="Ras"/>
    <property type="match status" value="1"/>
</dbReference>
<dbReference type="Pfam" id="PF04564">
    <property type="entry name" value="U-box"/>
    <property type="match status" value="1"/>
</dbReference>
<dbReference type="PROSITE" id="PS51419">
    <property type="entry name" value="RAB"/>
    <property type="match status" value="1"/>
</dbReference>
<dbReference type="SUPFAM" id="SSF57850">
    <property type="entry name" value="RING/U-box"/>
    <property type="match status" value="1"/>
</dbReference>
<dbReference type="PANTHER" id="PTHR46573">
    <property type="entry name" value="WD REPEAT, SAM AND U-BOX DOMAIN-CONTAINING PROTEIN 1"/>
    <property type="match status" value="1"/>
</dbReference>
<dbReference type="AlphaFoldDB" id="A0A814W3H9"/>
<name>A0A814W3H9_9BILA</name>
<dbReference type="GO" id="GO:0004842">
    <property type="term" value="F:ubiquitin-protein transferase activity"/>
    <property type="evidence" value="ECO:0007669"/>
    <property type="project" value="InterPro"/>
</dbReference>
<dbReference type="Proteomes" id="UP000663891">
    <property type="component" value="Unassembled WGS sequence"/>
</dbReference>
<dbReference type="SMART" id="SM00173">
    <property type="entry name" value="RAS"/>
    <property type="match status" value="1"/>
</dbReference>
<dbReference type="InterPro" id="IPR001806">
    <property type="entry name" value="Small_GTPase"/>
</dbReference>
<dbReference type="GO" id="GO:0003924">
    <property type="term" value="F:GTPase activity"/>
    <property type="evidence" value="ECO:0007669"/>
    <property type="project" value="InterPro"/>
</dbReference>
<reference evidence="2" key="1">
    <citation type="submission" date="2021-02" db="EMBL/GenBank/DDBJ databases">
        <authorList>
            <person name="Nowell W R."/>
        </authorList>
    </citation>
    <scope>NUCLEOTIDE SEQUENCE</scope>
</reference>
<feature type="domain" description="U-box" evidence="1">
    <location>
        <begin position="7"/>
        <end position="81"/>
    </location>
</feature>
<dbReference type="SMART" id="SM00504">
    <property type="entry name" value="Ubox"/>
    <property type="match status" value="1"/>
</dbReference>
<dbReference type="Gene3D" id="3.30.40.10">
    <property type="entry name" value="Zinc/RING finger domain, C3HC4 (zinc finger)"/>
    <property type="match status" value="1"/>
</dbReference>
<dbReference type="CDD" id="cd16655">
    <property type="entry name" value="RING-Ubox_WDSUB1-like"/>
    <property type="match status" value="1"/>
</dbReference>
<dbReference type="InterPro" id="IPR027417">
    <property type="entry name" value="P-loop_NTPase"/>
</dbReference>
<evidence type="ECO:0000313" key="4">
    <source>
        <dbReference type="Proteomes" id="UP000663891"/>
    </source>
</evidence>